<comment type="subcellular location">
    <subcellularLocation>
        <location evidence="1">Membrane</location>
        <topology evidence="1">Multi-pass membrane protein</topology>
    </subcellularLocation>
</comment>
<protein>
    <recommendedName>
        <fullName evidence="9">Major facilitator superfamily (MFS) profile domain-containing protein</fullName>
    </recommendedName>
</protein>
<dbReference type="GO" id="GO:0022857">
    <property type="term" value="F:transmembrane transporter activity"/>
    <property type="evidence" value="ECO:0007669"/>
    <property type="project" value="InterPro"/>
</dbReference>
<dbReference type="AlphaFoldDB" id="A0A9P5LF92"/>
<dbReference type="GO" id="GO:0005886">
    <property type="term" value="C:plasma membrane"/>
    <property type="evidence" value="ECO:0007669"/>
    <property type="project" value="TreeGrafter"/>
</dbReference>
<evidence type="ECO:0000256" key="5">
    <source>
        <dbReference type="ARBA" id="ARBA00023180"/>
    </source>
</evidence>
<organism evidence="7 8">
    <name type="scientific">Cylindrodendrum hubeiense</name>
    <dbReference type="NCBI Taxonomy" id="595255"/>
    <lineage>
        <taxon>Eukaryota</taxon>
        <taxon>Fungi</taxon>
        <taxon>Dikarya</taxon>
        <taxon>Ascomycota</taxon>
        <taxon>Pezizomycotina</taxon>
        <taxon>Sordariomycetes</taxon>
        <taxon>Hypocreomycetidae</taxon>
        <taxon>Hypocreales</taxon>
        <taxon>Nectriaceae</taxon>
        <taxon>Cylindrodendrum</taxon>
    </lineage>
</organism>
<comment type="caution">
    <text evidence="7">The sequence shown here is derived from an EMBL/GenBank/DDBJ whole genome shotgun (WGS) entry which is preliminary data.</text>
</comment>
<dbReference type="Pfam" id="PF07690">
    <property type="entry name" value="MFS_1"/>
    <property type="match status" value="1"/>
</dbReference>
<dbReference type="InterPro" id="IPR011701">
    <property type="entry name" value="MFS"/>
</dbReference>
<feature type="transmembrane region" description="Helical" evidence="6">
    <location>
        <begin position="455"/>
        <end position="477"/>
    </location>
</feature>
<keyword evidence="8" id="KW-1185">Reference proteome</keyword>
<feature type="transmembrane region" description="Helical" evidence="6">
    <location>
        <begin position="152"/>
        <end position="176"/>
    </location>
</feature>
<keyword evidence="5" id="KW-0325">Glycoprotein</keyword>
<dbReference type="OrthoDB" id="2985014at2759"/>
<dbReference type="Proteomes" id="UP000722485">
    <property type="component" value="Unassembled WGS sequence"/>
</dbReference>
<feature type="transmembrane region" description="Helical" evidence="6">
    <location>
        <begin position="227"/>
        <end position="246"/>
    </location>
</feature>
<dbReference type="EMBL" id="JAANBB010000013">
    <property type="protein sequence ID" value="KAF7556259.1"/>
    <property type="molecule type" value="Genomic_DNA"/>
</dbReference>
<reference evidence="7" key="1">
    <citation type="submission" date="2020-03" db="EMBL/GenBank/DDBJ databases">
        <title>Draft Genome Sequence of Cylindrodendrum hubeiense.</title>
        <authorList>
            <person name="Buettner E."/>
            <person name="Kellner H."/>
        </authorList>
    </citation>
    <scope>NUCLEOTIDE SEQUENCE</scope>
    <source>
        <strain evidence="7">IHI 201604</strain>
    </source>
</reference>
<feature type="transmembrane region" description="Helical" evidence="6">
    <location>
        <begin position="352"/>
        <end position="373"/>
    </location>
</feature>
<dbReference type="PANTHER" id="PTHR23501:SF199">
    <property type="entry name" value="MFS EFFLUX TRANSPORTER INPD-RELATED"/>
    <property type="match status" value="1"/>
</dbReference>
<gene>
    <name evidence="7" type="ORF">G7Z17_g1532</name>
</gene>
<evidence type="ECO:0000256" key="2">
    <source>
        <dbReference type="ARBA" id="ARBA00022692"/>
    </source>
</evidence>
<keyword evidence="4 6" id="KW-0472">Membrane</keyword>
<proteinExistence type="predicted"/>
<evidence type="ECO:0000256" key="6">
    <source>
        <dbReference type="SAM" id="Phobius"/>
    </source>
</evidence>
<keyword evidence="3 6" id="KW-1133">Transmembrane helix</keyword>
<accession>A0A9P5LF92</accession>
<evidence type="ECO:0000313" key="7">
    <source>
        <dbReference type="EMBL" id="KAF7556259.1"/>
    </source>
</evidence>
<evidence type="ECO:0008006" key="9">
    <source>
        <dbReference type="Google" id="ProtNLM"/>
    </source>
</evidence>
<keyword evidence="2 6" id="KW-0812">Transmembrane</keyword>
<dbReference type="Gene3D" id="1.20.1720.10">
    <property type="entry name" value="Multidrug resistance protein D"/>
    <property type="match status" value="1"/>
</dbReference>
<feature type="transmembrane region" description="Helical" evidence="6">
    <location>
        <begin position="307"/>
        <end position="331"/>
    </location>
</feature>
<evidence type="ECO:0000313" key="8">
    <source>
        <dbReference type="Proteomes" id="UP000722485"/>
    </source>
</evidence>
<sequence>MASETVLEHRLSELAPQGSVDAPQQARPMEELQIEEDQNDRRDDGITYPSGPKLCFGQIYTLFPVKGIFLAGLTIFEIGSLVCTVAPTSKVFILGRAISGVGRGAINGGMFKLLRHSFPLSQQGLMSSIVGAVQSAGLVSAPLIGGALVDAFSWRACFGMNIPLGILCIALTAYGVHDPVVNQHEALTLMEKIKKIDVLGTVLVVPAITSLLMALQWGGLKYGWGSWRIIVLFVFCLVLFAAFGYLQYRQGENAIVPARIWKQRSILAGMWYAACCEGVLGVTEYYMSIYFQGVLGYTATKSGLLAIPMVGGLAVTLVASGIGITLFGYYYPPIASGLLTTLDLEEHIGKAVGLLAFLGAAVGLGIQGPQIALQTVMSIDDVSSGGAVLNFGAGMGSSLWICASATLFQGRLQDEIQASSPGTNVTALTDAGISGLREYIGPARLGSVLAGYENAVIQTLYIPLGLALLSFIGSLAIEKKSIKKKQS</sequence>
<evidence type="ECO:0000256" key="4">
    <source>
        <dbReference type="ARBA" id="ARBA00023136"/>
    </source>
</evidence>
<feature type="transmembrane region" description="Helical" evidence="6">
    <location>
        <begin position="266"/>
        <end position="287"/>
    </location>
</feature>
<name>A0A9P5LF92_9HYPO</name>
<dbReference type="PANTHER" id="PTHR23501">
    <property type="entry name" value="MAJOR FACILITATOR SUPERFAMILY"/>
    <property type="match status" value="1"/>
</dbReference>
<feature type="transmembrane region" description="Helical" evidence="6">
    <location>
        <begin position="196"/>
        <end position="215"/>
    </location>
</feature>
<dbReference type="InterPro" id="IPR036259">
    <property type="entry name" value="MFS_trans_sf"/>
</dbReference>
<evidence type="ECO:0000256" key="1">
    <source>
        <dbReference type="ARBA" id="ARBA00004141"/>
    </source>
</evidence>
<evidence type="ECO:0000256" key="3">
    <source>
        <dbReference type="ARBA" id="ARBA00022989"/>
    </source>
</evidence>
<dbReference type="SUPFAM" id="SSF103473">
    <property type="entry name" value="MFS general substrate transporter"/>
    <property type="match status" value="1"/>
</dbReference>